<dbReference type="OrthoDB" id="2192888at2759"/>
<evidence type="ECO:0000259" key="6">
    <source>
        <dbReference type="Pfam" id="PF25772"/>
    </source>
</evidence>
<dbReference type="SUPFAM" id="SSF48371">
    <property type="entry name" value="ARM repeat"/>
    <property type="match status" value="1"/>
</dbReference>
<dbReference type="Pfam" id="PF08161">
    <property type="entry name" value="RRP12_HEAT"/>
    <property type="match status" value="1"/>
</dbReference>
<evidence type="ECO:0000313" key="9">
    <source>
        <dbReference type="Proteomes" id="UP000001744"/>
    </source>
</evidence>
<keyword evidence="9" id="KW-1185">Reference proteome</keyword>
<dbReference type="Proteomes" id="UP000001744">
    <property type="component" value="Unassembled WGS sequence"/>
</dbReference>
<gene>
    <name evidence="8" type="primary">rrp12</name>
    <name evidence="7" type="ORF">SJAG_01323</name>
</gene>
<dbReference type="EMBL" id="KE651168">
    <property type="protein sequence ID" value="EEB06279.1"/>
    <property type="molecule type" value="Genomic_DNA"/>
</dbReference>
<evidence type="ECO:0000313" key="7">
    <source>
        <dbReference type="EMBL" id="EEB06279.1"/>
    </source>
</evidence>
<evidence type="ECO:0000256" key="2">
    <source>
        <dbReference type="ARBA" id="ARBA00007690"/>
    </source>
</evidence>
<dbReference type="AlphaFoldDB" id="B6K0C9"/>
<dbReference type="PANTHER" id="PTHR48287:SF1">
    <property type="entry name" value="ARM REPEAT SUPERFAMILY PROTEIN"/>
    <property type="match status" value="1"/>
</dbReference>
<evidence type="ECO:0000313" key="8">
    <source>
        <dbReference type="JaponicusDB" id="SJAG_01323"/>
    </source>
</evidence>
<feature type="domain" description="RRP12 N-terminal HEAT" evidence="6">
    <location>
        <begin position="19"/>
        <end position="264"/>
    </location>
</feature>
<dbReference type="InterPro" id="IPR016024">
    <property type="entry name" value="ARM-type_fold"/>
</dbReference>
<name>B6K0C9_SCHJY</name>
<comment type="similarity">
    <text evidence="2">Belongs to the RRP12 family.</text>
</comment>
<dbReference type="GO" id="GO:0005634">
    <property type="term" value="C:nucleus"/>
    <property type="evidence" value="ECO:0007669"/>
    <property type="project" value="UniProtKB-SubCell"/>
</dbReference>
<dbReference type="Pfam" id="PF25772">
    <property type="entry name" value="HEAT_RRP12_N"/>
    <property type="match status" value="1"/>
</dbReference>
<protein>
    <submittedName>
        <fullName evidence="7">Ribosome biogenesis protein Rrp12</fullName>
    </submittedName>
</protein>
<dbReference type="InterPro" id="IPR011989">
    <property type="entry name" value="ARM-like"/>
</dbReference>
<evidence type="ECO:0000259" key="5">
    <source>
        <dbReference type="Pfam" id="PF08161"/>
    </source>
</evidence>
<accession>B6K0C9</accession>
<dbReference type="RefSeq" id="XP_002172572.1">
    <property type="nucleotide sequence ID" value="XM_002172536.1"/>
</dbReference>
<dbReference type="InterPro" id="IPR012978">
    <property type="entry name" value="HEAT_RRP12"/>
</dbReference>
<dbReference type="HOGENOM" id="CLU_003753_1_0_1"/>
<proteinExistence type="inferred from homology"/>
<dbReference type="OMA" id="PDQMKHR"/>
<dbReference type="VEuPathDB" id="FungiDB:SJAG_01323"/>
<dbReference type="JaponicusDB" id="SJAG_01323">
    <property type="gene designation" value="rrp12"/>
</dbReference>
<feature type="domain" description="RRP12 HEAT" evidence="5">
    <location>
        <begin position="350"/>
        <end position="604"/>
    </location>
</feature>
<dbReference type="PANTHER" id="PTHR48287">
    <property type="entry name" value="ARM REPEAT SUPERFAMILY PROTEIN"/>
    <property type="match status" value="1"/>
</dbReference>
<dbReference type="InterPro" id="IPR057860">
    <property type="entry name" value="HEAT_RRP12_N"/>
</dbReference>
<comment type="subcellular location">
    <subcellularLocation>
        <location evidence="1">Nucleus</location>
    </subcellularLocation>
</comment>
<dbReference type="InterPro" id="IPR052087">
    <property type="entry name" value="RRP12"/>
</dbReference>
<feature type="region of interest" description="Disordered" evidence="4">
    <location>
        <begin position="1088"/>
        <end position="1155"/>
    </location>
</feature>
<dbReference type="Gene3D" id="1.25.10.10">
    <property type="entry name" value="Leucine-rich Repeat Variant"/>
    <property type="match status" value="1"/>
</dbReference>
<keyword evidence="3" id="KW-0539">Nucleus</keyword>
<sequence>MEQAAALQAKIARLKNDGAADEHNYLKLVLEGVEASLDEGNTGRSPTAYLVSLLSLLTEHADMSKEIEKATVSLVELVLGFVPVQVLRAKLSQILSCVAPVMNNTDHSKIIIVHCIGILEKLLLAQETNAWQRDQTVKSCLHALLTLGTSASTRTQKAALSAVIKILRNPPPSPSLGHPGAKLASVDTLNLLNSFVMVLSSGNASAVEVQRTLHSLVLARNICLHAGWSSKHTEQLASLLSSITESRNAHLSQAAFSVFSALFKGLSLSIEADAFQALLKALFTLRPSEYDVQLLPSWLDAVKSCSNFMKKYSPDEARSTCFKQFNNLFEFLRSDSPAIRSACSSTLTSVEAAKQVADKLMGALQSIHFRGAWKECLQVVESLCTALHKAASPVMLPLLSLVGELRATDSFEEKAMADRAIGRFVAELGPEAVLSVLPLNLVNPSEGQNGRAWMLPILRDNIYCTKLGHFVNVFVPLSGVLFQRIIDLSDADSIPAKILQTLIEQIWALLPGYCYLPEDLIESFTTDFASILVNVLYQQEDLRTNICNALIELIKSNKAVKEGKPLIDGALSPVDVQKATANLEYLGSLSSNFLFTLMNVYSSTPSQYHALYMRCFNAWLSIAPAEVIQSIFDRMNGTFSDSIDALEGTNREDEDNGVPPAAYTSVDVLIALAPFVPKEALFVMLNYVQALSQHINLGLRKKAYKLLSAILKVPSREELLNEKLSEIISIFREGANNISPATQKDRLMALRCLFEISSPTLFAEMQSFLPEAVISTKEESEKARHAAFELLKLFMQQALNSSNYGMTAPERLERFVSLLCAGLAGSNSHMISATIVSITYVVAENKSIIRQEFLLEFLKTIDLLTTSRNAEVARPTVDFLKVSLSLLPADFLKSFLPKLVPSLLSWSHESKGHLRIKVKNILEKLIRRFGYTEVEQYVPTEDKRLAINIRKSRERHLRKRRERAMRGVAEPLRVRRQFASAYEAAVYDSESEESEEEGAAAPAAKNETFIHMGDEDEPLDLLDVQAISRISSTNPSAHKVHKSVADSFRSGEDGKFVFEEDQDGDADNEDAEFAERVADTRSAYLEAVAGADSFTRGPNNKIKFKKNKRGRDDFDEDMLDEDSQPTRHSSKTKSAKQVAGLKGHSRKLSRNKKRR</sequence>
<feature type="compositionally biased region" description="Basic residues" evidence="4">
    <location>
        <begin position="1143"/>
        <end position="1155"/>
    </location>
</feature>
<evidence type="ECO:0000256" key="1">
    <source>
        <dbReference type="ARBA" id="ARBA00004123"/>
    </source>
</evidence>
<dbReference type="STRING" id="402676.B6K0C9"/>
<organism evidence="7 9">
    <name type="scientific">Schizosaccharomyces japonicus (strain yFS275 / FY16936)</name>
    <name type="common">Fission yeast</name>
    <dbReference type="NCBI Taxonomy" id="402676"/>
    <lineage>
        <taxon>Eukaryota</taxon>
        <taxon>Fungi</taxon>
        <taxon>Dikarya</taxon>
        <taxon>Ascomycota</taxon>
        <taxon>Taphrinomycotina</taxon>
        <taxon>Schizosaccharomycetes</taxon>
        <taxon>Schizosaccharomycetales</taxon>
        <taxon>Schizosaccharomycetaceae</taxon>
        <taxon>Schizosaccharomyces</taxon>
    </lineage>
</organism>
<reference evidence="7 9" key="1">
    <citation type="journal article" date="2011" name="Science">
        <title>Comparative functional genomics of the fission yeasts.</title>
        <authorList>
            <person name="Rhind N."/>
            <person name="Chen Z."/>
            <person name="Yassour M."/>
            <person name="Thompson D.A."/>
            <person name="Haas B.J."/>
            <person name="Habib N."/>
            <person name="Wapinski I."/>
            <person name="Roy S."/>
            <person name="Lin M.F."/>
            <person name="Heiman D.I."/>
            <person name="Young S.K."/>
            <person name="Furuya K."/>
            <person name="Guo Y."/>
            <person name="Pidoux A."/>
            <person name="Chen H.M."/>
            <person name="Robbertse B."/>
            <person name="Goldberg J.M."/>
            <person name="Aoki K."/>
            <person name="Bayne E.H."/>
            <person name="Berlin A.M."/>
            <person name="Desjardins C.A."/>
            <person name="Dobbs E."/>
            <person name="Dukaj L."/>
            <person name="Fan L."/>
            <person name="FitzGerald M.G."/>
            <person name="French C."/>
            <person name="Gujja S."/>
            <person name="Hansen K."/>
            <person name="Keifenheim D."/>
            <person name="Levin J.Z."/>
            <person name="Mosher R.A."/>
            <person name="Mueller C.A."/>
            <person name="Pfiffner J."/>
            <person name="Priest M."/>
            <person name="Russ C."/>
            <person name="Smialowska A."/>
            <person name="Swoboda P."/>
            <person name="Sykes S.M."/>
            <person name="Vaughn M."/>
            <person name="Vengrova S."/>
            <person name="Yoder R."/>
            <person name="Zeng Q."/>
            <person name="Allshire R."/>
            <person name="Baulcombe D."/>
            <person name="Birren B.W."/>
            <person name="Brown W."/>
            <person name="Ekwall K."/>
            <person name="Kellis M."/>
            <person name="Leatherwood J."/>
            <person name="Levin H."/>
            <person name="Margalit H."/>
            <person name="Martienssen R."/>
            <person name="Nieduszynski C.A."/>
            <person name="Spatafora J.W."/>
            <person name="Friedman N."/>
            <person name="Dalgaard J.Z."/>
            <person name="Baumann P."/>
            <person name="Niki H."/>
            <person name="Regev A."/>
            <person name="Nusbaum C."/>
        </authorList>
    </citation>
    <scope>NUCLEOTIDE SEQUENCE [LARGE SCALE GENOMIC DNA]</scope>
    <source>
        <strain evidence="9">yFS275 / FY16936</strain>
    </source>
</reference>
<dbReference type="GeneID" id="7052396"/>
<dbReference type="eggNOG" id="KOG1248">
    <property type="taxonomic scope" value="Eukaryota"/>
</dbReference>
<evidence type="ECO:0000256" key="4">
    <source>
        <dbReference type="SAM" id="MobiDB-lite"/>
    </source>
</evidence>
<evidence type="ECO:0000256" key="3">
    <source>
        <dbReference type="ARBA" id="ARBA00023242"/>
    </source>
</evidence>
<feature type="compositionally biased region" description="Acidic residues" evidence="4">
    <location>
        <begin position="1113"/>
        <end position="1123"/>
    </location>
</feature>